<keyword evidence="2" id="KW-1185">Reference proteome</keyword>
<keyword evidence="1" id="KW-0238">DNA-binding</keyword>
<dbReference type="Gene3D" id="3.90.1150.30">
    <property type="match status" value="1"/>
</dbReference>
<dbReference type="Proteomes" id="UP000305654">
    <property type="component" value="Unassembled WGS sequence"/>
</dbReference>
<dbReference type="GO" id="GO:0003677">
    <property type="term" value="F:DNA binding"/>
    <property type="evidence" value="ECO:0007669"/>
    <property type="project" value="UniProtKB-KW"/>
</dbReference>
<dbReference type="PANTHER" id="PTHR35145">
    <property type="entry name" value="CYTOPLASMIC PROTEIN-RELATED"/>
    <property type="match status" value="1"/>
</dbReference>
<dbReference type="InterPro" id="IPR038056">
    <property type="entry name" value="YjbR-like_sf"/>
</dbReference>
<evidence type="ECO:0000313" key="2">
    <source>
        <dbReference type="Proteomes" id="UP000305654"/>
    </source>
</evidence>
<comment type="caution">
    <text evidence="1">The sequence shown here is derived from an EMBL/GenBank/DDBJ whole genome shotgun (WGS) entry which is preliminary data.</text>
</comment>
<dbReference type="EMBL" id="VCDI01000001">
    <property type="protein sequence ID" value="TLU74352.1"/>
    <property type="molecule type" value="Genomic_DNA"/>
</dbReference>
<dbReference type="PANTHER" id="PTHR35145:SF1">
    <property type="entry name" value="CYTOPLASMIC PROTEIN"/>
    <property type="match status" value="1"/>
</dbReference>
<dbReference type="AlphaFoldDB" id="A0A5R9J9W2"/>
<gene>
    <name evidence="1" type="ORF">FE263_03975</name>
</gene>
<dbReference type="SUPFAM" id="SSF142906">
    <property type="entry name" value="YjbR-like"/>
    <property type="match status" value="1"/>
</dbReference>
<dbReference type="InterPro" id="IPR058532">
    <property type="entry name" value="YjbR/MT2646/Rv2570-like"/>
</dbReference>
<dbReference type="RefSeq" id="WP_138324603.1">
    <property type="nucleotide sequence ID" value="NZ_VCDI01000001.1"/>
</dbReference>
<dbReference type="InterPro" id="IPR007351">
    <property type="entry name" value="YjbR"/>
</dbReference>
<dbReference type="Pfam" id="PF04237">
    <property type="entry name" value="YjbR"/>
    <property type="match status" value="1"/>
</dbReference>
<dbReference type="OrthoDB" id="9804614at2"/>
<reference evidence="1 2" key="1">
    <citation type="submission" date="2019-05" db="EMBL/GenBank/DDBJ databases">
        <authorList>
            <person name="Pankratov T."/>
            <person name="Grouzdev D."/>
        </authorList>
    </citation>
    <scope>NUCLEOTIDE SEQUENCE [LARGE SCALE GENOMIC DNA]</scope>
    <source>
        <strain evidence="1 2">KEBCLARHB70R</strain>
    </source>
</reference>
<organism evidence="1 2">
    <name type="scientific">Lichenicoccus roseus</name>
    <dbReference type="NCBI Taxonomy" id="2683649"/>
    <lineage>
        <taxon>Bacteria</taxon>
        <taxon>Pseudomonadati</taxon>
        <taxon>Pseudomonadota</taxon>
        <taxon>Alphaproteobacteria</taxon>
        <taxon>Acetobacterales</taxon>
        <taxon>Acetobacteraceae</taxon>
        <taxon>Lichenicoccus</taxon>
    </lineage>
</organism>
<protein>
    <submittedName>
        <fullName evidence="1">MmcQ/YjbR family DNA-binding protein</fullName>
    </submittedName>
</protein>
<accession>A0A5R9J9W2</accession>
<proteinExistence type="predicted"/>
<sequence>MTPDDFNAFCALQPCTTQGVQWSGSHVWKVGGKVFAICRPSKESPSFTFKVSAIAYEILREQPGLRPAPYLASRGLKWIQHYASPGLSDDDLRTYIGQSYAIVSDGLSKKQKIAIGLAQA</sequence>
<name>A0A5R9J9W2_9PROT</name>
<evidence type="ECO:0000313" key="1">
    <source>
        <dbReference type="EMBL" id="TLU74352.1"/>
    </source>
</evidence>